<dbReference type="Proteomes" id="UP000242616">
    <property type="component" value="Unassembled WGS sequence"/>
</dbReference>
<evidence type="ECO:0000313" key="2">
    <source>
        <dbReference type="EMBL" id="ONN27354.1"/>
    </source>
</evidence>
<dbReference type="EMBL" id="LBFC01000017">
    <property type="protein sequence ID" value="ONN27354.1"/>
    <property type="molecule type" value="Genomic_DNA"/>
</dbReference>
<reference evidence="2 3" key="1">
    <citation type="submission" date="2015-06" db="EMBL/GenBank/DDBJ databases">
        <title>Genome sequencing of Thermotogales isolates from hydrothermal vents.</title>
        <authorList>
            <person name="Haverkamp T.H."/>
            <person name="Kublanov I.V."/>
            <person name="Nesbo C.L."/>
        </authorList>
    </citation>
    <scope>NUCLEOTIDE SEQUENCE [LARGE SCALE GENOMIC DNA]</scope>
    <source>
        <strain evidence="3">ik275mar</strain>
    </source>
</reference>
<dbReference type="Gene3D" id="3.40.50.300">
    <property type="entry name" value="P-loop containing nucleotide triphosphate hydrolases"/>
    <property type="match status" value="1"/>
</dbReference>
<organism evidence="2 3">
    <name type="scientific">Thermosipho affectus</name>
    <dbReference type="NCBI Taxonomy" id="660294"/>
    <lineage>
        <taxon>Bacteria</taxon>
        <taxon>Thermotogati</taxon>
        <taxon>Thermotogota</taxon>
        <taxon>Thermotogae</taxon>
        <taxon>Thermotogales</taxon>
        <taxon>Fervidobacteriaceae</taxon>
        <taxon>Thermosipho</taxon>
    </lineage>
</organism>
<evidence type="ECO:0000313" key="3">
    <source>
        <dbReference type="Proteomes" id="UP000242616"/>
    </source>
</evidence>
<dbReference type="SUPFAM" id="SSF52540">
    <property type="entry name" value="P-loop containing nucleoside triphosphate hydrolases"/>
    <property type="match status" value="1"/>
</dbReference>
<proteinExistence type="predicted"/>
<protein>
    <submittedName>
        <fullName evidence="2">ATPase</fullName>
    </submittedName>
</protein>
<feature type="domain" description="KAP NTPase" evidence="1">
    <location>
        <begin position="26"/>
        <end position="202"/>
    </location>
</feature>
<keyword evidence="3" id="KW-1185">Reference proteome</keyword>
<dbReference type="RefSeq" id="WP_077198181.1">
    <property type="nucleotide sequence ID" value="NZ_LBFC01000017.1"/>
</dbReference>
<gene>
    <name evidence="2" type="ORF">XJ44_04240</name>
</gene>
<dbReference type="InterPro" id="IPR011646">
    <property type="entry name" value="KAP_P-loop"/>
</dbReference>
<name>A0ABX3IJI7_9BACT</name>
<dbReference type="Pfam" id="PF07693">
    <property type="entry name" value="KAP_NTPase"/>
    <property type="match status" value="1"/>
</dbReference>
<comment type="caution">
    <text evidence="2">The sequence shown here is derived from an EMBL/GenBank/DDBJ whole genome shotgun (WGS) entry which is preliminary data.</text>
</comment>
<sequence length="382" mass="44250">MGLSEVIKYIVDKPLELKEKNLLVNRSKEIKNLNNIIKYHPFGIFGISGETGIGKTTVLNFIKCENVFSKRITLTFRESVESILYDLLYNLSKGLEKDKKLSKLAKETKEWVIEEVSTVKGFSLGISLYGSANTNLQKSKTPRFNFFAAKEKLGELLRKIVSVKGKFALIIDELDKESKSDTLQIVDALKNELLFENIITIMTLPYSIYREYKFDRLRWNESGNLENIFKDIILLEELTDSDIKELLLRRIHKFMNIIPSESLDPIIEFADGNPRDVLWMLSKVIFENIEKDILKKEDTILTIKKITNEYLTELKLTPLQKKAFELLKDLTGNRDEFLTILQQNNIKRTTAYSILNTFIERKIIITKGTKLKLSGKYKFLNL</sequence>
<dbReference type="InterPro" id="IPR027417">
    <property type="entry name" value="P-loop_NTPase"/>
</dbReference>
<evidence type="ECO:0000259" key="1">
    <source>
        <dbReference type="Pfam" id="PF07693"/>
    </source>
</evidence>
<accession>A0ABX3IJI7</accession>